<sequence>MGSILTSIKLLLGITEDYEAFDQQIIAHINSVFMILTQLGVGPPDGFMITSKVDTWNEFISDEKKMQLVKSYMHLKVKMLFDPPSSSAVIDSTNRMINEFEWRLNSQAESKL</sequence>
<organism evidence="1">
    <name type="scientific">Siphoviridae sp. ctDS752</name>
    <dbReference type="NCBI Taxonomy" id="2825386"/>
    <lineage>
        <taxon>Viruses</taxon>
        <taxon>Duplodnaviria</taxon>
        <taxon>Heunggongvirae</taxon>
        <taxon>Uroviricota</taxon>
        <taxon>Caudoviricetes</taxon>
    </lineage>
</organism>
<proteinExistence type="predicted"/>
<dbReference type="Pfam" id="PF24829">
    <property type="entry name" value="Phage_connect_2"/>
    <property type="match status" value="1"/>
</dbReference>
<reference evidence="1" key="1">
    <citation type="journal article" date="2021" name="Proc. Natl. Acad. Sci. U.S.A.">
        <title>A Catalog of Tens of Thousands of Viruses from Human Metagenomes Reveals Hidden Associations with Chronic Diseases.</title>
        <authorList>
            <person name="Tisza M.J."/>
            <person name="Buck C.B."/>
        </authorList>
    </citation>
    <scope>NUCLEOTIDE SEQUENCE</scope>
    <source>
        <strain evidence="1">CtDS752</strain>
    </source>
</reference>
<dbReference type="EMBL" id="BK016034">
    <property type="protein sequence ID" value="DAF90679.1"/>
    <property type="molecule type" value="Genomic_DNA"/>
</dbReference>
<accession>A0A8S5U885</accession>
<name>A0A8S5U885_9CAUD</name>
<evidence type="ECO:0000313" key="1">
    <source>
        <dbReference type="EMBL" id="DAF90679.1"/>
    </source>
</evidence>
<protein>
    <submittedName>
        <fullName evidence="1">Uncharacterized protein</fullName>
    </submittedName>
</protein>
<dbReference type="InterPro" id="IPR056951">
    <property type="entry name" value="Phage_connect_2"/>
</dbReference>